<organism evidence="7 8">
    <name type="scientific">Trichonephila inaurata madagascariensis</name>
    <dbReference type="NCBI Taxonomy" id="2747483"/>
    <lineage>
        <taxon>Eukaryota</taxon>
        <taxon>Metazoa</taxon>
        <taxon>Ecdysozoa</taxon>
        <taxon>Arthropoda</taxon>
        <taxon>Chelicerata</taxon>
        <taxon>Arachnida</taxon>
        <taxon>Araneae</taxon>
        <taxon>Araneomorphae</taxon>
        <taxon>Entelegynae</taxon>
        <taxon>Araneoidea</taxon>
        <taxon>Nephilidae</taxon>
        <taxon>Trichonephila</taxon>
        <taxon>Trichonephila inaurata</taxon>
    </lineage>
</organism>
<dbReference type="InterPro" id="IPR036880">
    <property type="entry name" value="Kunitz_BPTI_sf"/>
</dbReference>
<accession>A0A8X6XTL6</accession>
<keyword evidence="1" id="KW-0646">Protease inhibitor</keyword>
<keyword evidence="8" id="KW-1185">Reference proteome</keyword>
<evidence type="ECO:0000256" key="2">
    <source>
        <dbReference type="ARBA" id="ARBA00022729"/>
    </source>
</evidence>
<dbReference type="CDD" id="cd00109">
    <property type="entry name" value="Kunitz-type"/>
    <property type="match status" value="2"/>
</dbReference>
<evidence type="ECO:0000256" key="5">
    <source>
        <dbReference type="SAM" id="SignalP"/>
    </source>
</evidence>
<dbReference type="SUPFAM" id="SSF57362">
    <property type="entry name" value="BPTI-like"/>
    <property type="match status" value="2"/>
</dbReference>
<keyword evidence="2 5" id="KW-0732">Signal</keyword>
<dbReference type="Proteomes" id="UP000886998">
    <property type="component" value="Unassembled WGS sequence"/>
</dbReference>
<feature type="domain" description="BPTI/Kunitz inhibitor" evidence="6">
    <location>
        <begin position="28"/>
        <end position="78"/>
    </location>
</feature>
<keyword evidence="4" id="KW-1015">Disulfide bond</keyword>
<evidence type="ECO:0000256" key="3">
    <source>
        <dbReference type="ARBA" id="ARBA00022900"/>
    </source>
</evidence>
<evidence type="ECO:0000313" key="8">
    <source>
        <dbReference type="Proteomes" id="UP000886998"/>
    </source>
</evidence>
<dbReference type="GO" id="GO:0005615">
    <property type="term" value="C:extracellular space"/>
    <property type="evidence" value="ECO:0007669"/>
    <property type="project" value="TreeGrafter"/>
</dbReference>
<name>A0A8X6XTL6_9ARAC</name>
<evidence type="ECO:0000256" key="4">
    <source>
        <dbReference type="ARBA" id="ARBA00023157"/>
    </source>
</evidence>
<dbReference type="Gene3D" id="4.10.410.10">
    <property type="entry name" value="Pancreatic trypsin inhibitor Kunitz domain"/>
    <property type="match status" value="2"/>
</dbReference>
<dbReference type="GO" id="GO:0004867">
    <property type="term" value="F:serine-type endopeptidase inhibitor activity"/>
    <property type="evidence" value="ECO:0007669"/>
    <property type="project" value="UniProtKB-KW"/>
</dbReference>
<dbReference type="PRINTS" id="PR00759">
    <property type="entry name" value="BASICPTASE"/>
</dbReference>
<dbReference type="AlphaFoldDB" id="A0A8X6XTL6"/>
<dbReference type="InterPro" id="IPR050098">
    <property type="entry name" value="TFPI/VKTCI-like"/>
</dbReference>
<evidence type="ECO:0000256" key="1">
    <source>
        <dbReference type="ARBA" id="ARBA00022690"/>
    </source>
</evidence>
<comment type="caution">
    <text evidence="7">The sequence shown here is derived from an EMBL/GenBank/DDBJ whole genome shotgun (WGS) entry which is preliminary data.</text>
</comment>
<dbReference type="InterPro" id="IPR002223">
    <property type="entry name" value="Kunitz_BPTI"/>
</dbReference>
<dbReference type="OrthoDB" id="4473401at2759"/>
<dbReference type="Pfam" id="PF00014">
    <property type="entry name" value="Kunitz_BPTI"/>
    <property type="match status" value="2"/>
</dbReference>
<dbReference type="PANTHER" id="PTHR10083:SF374">
    <property type="entry name" value="BPTI_KUNITZ INHIBITOR DOMAIN-CONTAINING PROTEIN"/>
    <property type="match status" value="1"/>
</dbReference>
<feature type="signal peptide" evidence="5">
    <location>
        <begin position="1"/>
        <end position="16"/>
    </location>
</feature>
<proteinExistence type="predicted"/>
<dbReference type="PANTHER" id="PTHR10083">
    <property type="entry name" value="KUNITZ-TYPE PROTEASE INHIBITOR-RELATED"/>
    <property type="match status" value="1"/>
</dbReference>
<evidence type="ECO:0000259" key="6">
    <source>
        <dbReference type="PROSITE" id="PS50279"/>
    </source>
</evidence>
<feature type="domain" description="BPTI/Kunitz inhibitor" evidence="6">
    <location>
        <begin position="92"/>
        <end position="142"/>
    </location>
</feature>
<protein>
    <submittedName>
        <fullName evidence="7">Papilin</fullName>
    </submittedName>
</protein>
<reference evidence="7" key="1">
    <citation type="submission" date="2020-08" db="EMBL/GenBank/DDBJ databases">
        <title>Multicomponent nature underlies the extraordinary mechanical properties of spider dragline silk.</title>
        <authorList>
            <person name="Kono N."/>
            <person name="Nakamura H."/>
            <person name="Mori M."/>
            <person name="Yoshida Y."/>
            <person name="Ohtoshi R."/>
            <person name="Malay A.D."/>
            <person name="Moran D.A.P."/>
            <person name="Tomita M."/>
            <person name="Numata K."/>
            <person name="Arakawa K."/>
        </authorList>
    </citation>
    <scope>NUCLEOTIDE SEQUENCE</scope>
</reference>
<dbReference type="PROSITE" id="PS50279">
    <property type="entry name" value="BPTI_KUNITZ_2"/>
    <property type="match status" value="2"/>
</dbReference>
<feature type="chain" id="PRO_5036499782" evidence="5">
    <location>
        <begin position="17"/>
        <end position="145"/>
    </location>
</feature>
<dbReference type="PROSITE" id="PS00280">
    <property type="entry name" value="BPTI_KUNITZ_1"/>
    <property type="match status" value="1"/>
</dbReference>
<keyword evidence="3" id="KW-0722">Serine protease inhibitor</keyword>
<dbReference type="SMART" id="SM00131">
    <property type="entry name" value="KU"/>
    <property type="match status" value="2"/>
</dbReference>
<dbReference type="InterPro" id="IPR020901">
    <property type="entry name" value="Prtase_inh_Kunz-CS"/>
</dbReference>
<evidence type="ECO:0000313" key="7">
    <source>
        <dbReference type="EMBL" id="GFY58888.1"/>
    </source>
</evidence>
<sequence length="145" mass="17140">MMLIILSTVLIPGVFSNWTAKEKEEDFCKLKPYIGHCDEEHKRWYYDPLALKCKLFKYSGCGGNDNRFLTRYLCEVACSDKRPITDEMEKICSLPLVEGSCDENLRRWHYNVKEEKCEEFRFRGCKQNANNFVTEKECLKQCKDL</sequence>
<gene>
    <name evidence="7" type="primary">mig-6</name>
    <name evidence="7" type="ORF">TNIN_364181</name>
</gene>
<dbReference type="EMBL" id="BMAV01012321">
    <property type="protein sequence ID" value="GFY58888.1"/>
    <property type="molecule type" value="Genomic_DNA"/>
</dbReference>